<evidence type="ECO:0000313" key="3">
    <source>
        <dbReference type="Proteomes" id="UP000800096"/>
    </source>
</evidence>
<evidence type="ECO:0000256" key="1">
    <source>
        <dbReference type="SAM" id="MobiDB-lite"/>
    </source>
</evidence>
<dbReference type="EMBL" id="ML979132">
    <property type="protein sequence ID" value="KAF1920524.1"/>
    <property type="molecule type" value="Genomic_DNA"/>
</dbReference>
<sequence>MQRTTVSPFVGTVTSQFAPQQATSMQADMSNMQGRLSQVTLTESRPWTEDEAKFAKFESLKNVALGNYIVLGTDEDEKTFCAALVCSRESSSKILRTVTSDCPIKAAHALVNQLQKDSMPLLMSHGAGSQLHGQQGYTNHLTQKFELVDKARIDKPEAPVDDTETLPGRKIDTYIPYGAPRGPRGHRTGYKRTRREDDCMAESQMNDRYRPDTKMEEGQIGLDFYD</sequence>
<feature type="region of interest" description="Disordered" evidence="1">
    <location>
        <begin position="158"/>
        <end position="226"/>
    </location>
</feature>
<protein>
    <submittedName>
        <fullName evidence="2">Uncharacterized protein</fullName>
    </submittedName>
</protein>
<proteinExistence type="predicted"/>
<accession>A0A6A5R0P7</accession>
<name>A0A6A5R0P7_AMPQU</name>
<gene>
    <name evidence="2" type="ORF">BDU57DRAFT_583910</name>
</gene>
<dbReference type="Proteomes" id="UP000800096">
    <property type="component" value="Unassembled WGS sequence"/>
</dbReference>
<evidence type="ECO:0000313" key="2">
    <source>
        <dbReference type="EMBL" id="KAF1920524.1"/>
    </source>
</evidence>
<keyword evidence="3" id="KW-1185">Reference proteome</keyword>
<feature type="compositionally biased region" description="Basic residues" evidence="1">
    <location>
        <begin position="183"/>
        <end position="193"/>
    </location>
</feature>
<dbReference type="OrthoDB" id="3741724at2759"/>
<organism evidence="2 3">
    <name type="scientific">Ampelomyces quisqualis</name>
    <name type="common">Powdery mildew agent</name>
    <dbReference type="NCBI Taxonomy" id="50730"/>
    <lineage>
        <taxon>Eukaryota</taxon>
        <taxon>Fungi</taxon>
        <taxon>Dikarya</taxon>
        <taxon>Ascomycota</taxon>
        <taxon>Pezizomycotina</taxon>
        <taxon>Dothideomycetes</taxon>
        <taxon>Pleosporomycetidae</taxon>
        <taxon>Pleosporales</taxon>
        <taxon>Pleosporineae</taxon>
        <taxon>Phaeosphaeriaceae</taxon>
        <taxon>Ampelomyces</taxon>
    </lineage>
</organism>
<reference evidence="2" key="1">
    <citation type="journal article" date="2020" name="Stud. Mycol.">
        <title>101 Dothideomycetes genomes: a test case for predicting lifestyles and emergence of pathogens.</title>
        <authorList>
            <person name="Haridas S."/>
            <person name="Albert R."/>
            <person name="Binder M."/>
            <person name="Bloem J."/>
            <person name="Labutti K."/>
            <person name="Salamov A."/>
            <person name="Andreopoulos B."/>
            <person name="Baker S."/>
            <person name="Barry K."/>
            <person name="Bills G."/>
            <person name="Bluhm B."/>
            <person name="Cannon C."/>
            <person name="Castanera R."/>
            <person name="Culley D."/>
            <person name="Daum C."/>
            <person name="Ezra D."/>
            <person name="Gonzalez J."/>
            <person name="Henrissat B."/>
            <person name="Kuo A."/>
            <person name="Liang C."/>
            <person name="Lipzen A."/>
            <person name="Lutzoni F."/>
            <person name="Magnuson J."/>
            <person name="Mondo S."/>
            <person name="Nolan M."/>
            <person name="Ohm R."/>
            <person name="Pangilinan J."/>
            <person name="Park H.-J."/>
            <person name="Ramirez L."/>
            <person name="Alfaro M."/>
            <person name="Sun H."/>
            <person name="Tritt A."/>
            <person name="Yoshinaga Y."/>
            <person name="Zwiers L.-H."/>
            <person name="Turgeon B."/>
            <person name="Goodwin S."/>
            <person name="Spatafora J."/>
            <person name="Crous P."/>
            <person name="Grigoriev I."/>
        </authorList>
    </citation>
    <scope>NUCLEOTIDE SEQUENCE</scope>
    <source>
        <strain evidence="2">HMLAC05119</strain>
    </source>
</reference>
<dbReference type="AlphaFoldDB" id="A0A6A5R0P7"/>
<feature type="compositionally biased region" description="Basic and acidic residues" evidence="1">
    <location>
        <begin position="205"/>
        <end position="217"/>
    </location>
</feature>